<reference evidence="2 3" key="1">
    <citation type="submission" date="2014-02" db="EMBL/GenBank/DDBJ databases">
        <title>Draft genome sequence of Lysinibacillus massiliensis CCUG 49529.</title>
        <authorList>
            <person name="Zhang F."/>
            <person name="Wang G."/>
            <person name="Zhang L."/>
        </authorList>
    </citation>
    <scope>NUCLEOTIDE SEQUENCE [LARGE SCALE GENOMIC DNA]</scope>
    <source>
        <strain evidence="2 3">CCUG 49529</strain>
    </source>
</reference>
<accession>A0A0A3J2T7</accession>
<organism evidence="2 3">
    <name type="scientific">Ureibacillus massiliensis 4400831 = CIP 108448 = CCUG 49529</name>
    <dbReference type="NCBI Taxonomy" id="1211035"/>
    <lineage>
        <taxon>Bacteria</taxon>
        <taxon>Bacillati</taxon>
        <taxon>Bacillota</taxon>
        <taxon>Bacilli</taxon>
        <taxon>Bacillales</taxon>
        <taxon>Caryophanaceae</taxon>
        <taxon>Ureibacillus</taxon>
    </lineage>
</organism>
<keyword evidence="1" id="KW-1133">Transmembrane helix</keyword>
<dbReference type="AlphaFoldDB" id="A0A0A3J2T7"/>
<dbReference type="eggNOG" id="ENOG5033XG6">
    <property type="taxonomic scope" value="Bacteria"/>
</dbReference>
<feature type="transmembrane region" description="Helical" evidence="1">
    <location>
        <begin position="20"/>
        <end position="40"/>
    </location>
</feature>
<evidence type="ECO:0000256" key="1">
    <source>
        <dbReference type="SAM" id="Phobius"/>
    </source>
</evidence>
<evidence type="ECO:0000313" key="3">
    <source>
        <dbReference type="Proteomes" id="UP000030595"/>
    </source>
</evidence>
<sequence length="669" mass="72494">MMWPFKNKHNDPNNENGYTLILVLLVFVVLSIVGTGLLALSSNTLKTMNTERDDQSAFYIAEAGLVEMRTSLHEIAKSAYSETLETYNAIEDPVEKSEYDFEGNFIQKTKNKINALYFNGVNPTTNFISENINKQYEKQLNNAALPVSETTVEFLSTESNSKKLTYIIRSNGLVENKMRNVSQKVEITLNAEVEEVEVVIEDNTDPYEVKACYALFTNGSVNAGSGSITGDIYSKSKLVINNSGASLSGNVFSTEDIEIKGSEGIKNVYSPKNITITGGTINGTVSAGQKINITGGTVKGDIKAVDTITASSGNVNGNVLSKNNVDILAYPSIAKDIIALNNIYVRQWFNVGGNYRYGGSIQFNQNVDAGSKLKPLSANEKNIILNDDFINTNEYGDIINSCTEQMPTLPDVSSTFKSKSGVAVAPNATVFNSDSNSDVDVIKNGVLNISHYKTNGYTLDLSRDMYFSNINIDSYNSLNIDLKGETRSIFVDSLNVAGHINLVNPGVLNIYVLNNLNYSGGSFNSNNNNHSSANIYYSGTNPITFGSDLNINSSLHIKNADVTFTSGGSVKGNVYVYGNNKVTVTGGSSVTEQLFLAPNSEFIHSNGTIKGNVVAKNYTMSGGATIIPPQQDGGIINPGTGDGTKTTVIVKNYLQAYDLVYLHSLLEEE</sequence>
<dbReference type="EMBL" id="JPVQ01000009">
    <property type="protein sequence ID" value="KGR91246.1"/>
    <property type="molecule type" value="Genomic_DNA"/>
</dbReference>
<keyword evidence="3" id="KW-1185">Reference proteome</keyword>
<evidence type="ECO:0008006" key="4">
    <source>
        <dbReference type="Google" id="ProtNLM"/>
    </source>
</evidence>
<comment type="caution">
    <text evidence="2">The sequence shown here is derived from an EMBL/GenBank/DDBJ whole genome shotgun (WGS) entry which is preliminary data.</text>
</comment>
<gene>
    <name evidence="2" type="ORF">CD30_07345</name>
</gene>
<dbReference type="OrthoDB" id="2163447at2"/>
<name>A0A0A3J2T7_9BACL</name>
<keyword evidence="1" id="KW-0812">Transmembrane</keyword>
<evidence type="ECO:0000313" key="2">
    <source>
        <dbReference type="EMBL" id="KGR91246.1"/>
    </source>
</evidence>
<protein>
    <recommendedName>
        <fullName evidence="4">Type 4 fimbrial biogenesis protein PilX N-terminal domain-containing protein</fullName>
    </recommendedName>
</protein>
<dbReference type="RefSeq" id="WP_036174539.1">
    <property type="nucleotide sequence ID" value="NZ_AVCZ01000009.1"/>
</dbReference>
<keyword evidence="1" id="KW-0472">Membrane</keyword>
<proteinExistence type="predicted"/>
<dbReference type="Proteomes" id="UP000030595">
    <property type="component" value="Unassembled WGS sequence"/>
</dbReference>